<evidence type="ECO:0000313" key="2">
    <source>
        <dbReference type="Proteomes" id="UP000694867"/>
    </source>
</evidence>
<feature type="signal peptide" evidence="1">
    <location>
        <begin position="1"/>
        <end position="21"/>
    </location>
</feature>
<evidence type="ECO:0000313" key="3">
    <source>
        <dbReference type="RefSeq" id="XP_003742995.1"/>
    </source>
</evidence>
<feature type="chain" id="PRO_5042605922" evidence="1">
    <location>
        <begin position="22"/>
        <end position="231"/>
    </location>
</feature>
<dbReference type="KEGG" id="goe:100899553"/>
<sequence>MPNFLLKIFVAVVATAGHVVAAEDPCSLEVISRCSKDVFFYAVKPFASTTPEDVEADCRREQKAIECAEHFEKSGCIKGGLLIGMFKLIFEGATNEHLGKCEVGHPRNKDYHNHVKCINKVGKRLGDCMRQMSSIMEASAQQAPLANRVPYTCCALGVYQKCIENTIATVCDKDHVMYARSVIRGIAGDFQDTICAPYKKKQCDSLPKLSLKKAKYPTLVPSLLENLRPIG</sequence>
<keyword evidence="2" id="KW-1185">Reference proteome</keyword>
<proteinExistence type="predicted"/>
<dbReference type="AlphaFoldDB" id="A0AAJ6QSW8"/>
<accession>A0AAJ6QSW8</accession>
<evidence type="ECO:0000256" key="1">
    <source>
        <dbReference type="SAM" id="SignalP"/>
    </source>
</evidence>
<gene>
    <name evidence="3" type="primary">LOC100899553</name>
</gene>
<dbReference type="GeneID" id="100899553"/>
<dbReference type="RefSeq" id="XP_003742995.1">
    <property type="nucleotide sequence ID" value="XM_003742947.1"/>
</dbReference>
<dbReference type="PANTHER" id="PTHR33964">
    <property type="entry name" value="RE45066P-RELATED"/>
    <property type="match status" value="1"/>
</dbReference>
<dbReference type="Proteomes" id="UP000694867">
    <property type="component" value="Unplaced"/>
</dbReference>
<dbReference type="PANTHER" id="PTHR33964:SF1">
    <property type="entry name" value="RE45066P"/>
    <property type="match status" value="1"/>
</dbReference>
<reference evidence="3" key="1">
    <citation type="submission" date="2025-08" db="UniProtKB">
        <authorList>
            <consortium name="RefSeq"/>
        </authorList>
    </citation>
    <scope>IDENTIFICATION</scope>
</reference>
<keyword evidence="1" id="KW-0732">Signal</keyword>
<protein>
    <submittedName>
        <fullName evidence="3">Uncharacterized protein LOC100899553</fullName>
    </submittedName>
</protein>
<name>A0AAJ6QSW8_9ACAR</name>
<organism evidence="2 3">
    <name type="scientific">Galendromus occidentalis</name>
    <name type="common">western predatory mite</name>
    <dbReference type="NCBI Taxonomy" id="34638"/>
    <lineage>
        <taxon>Eukaryota</taxon>
        <taxon>Metazoa</taxon>
        <taxon>Ecdysozoa</taxon>
        <taxon>Arthropoda</taxon>
        <taxon>Chelicerata</taxon>
        <taxon>Arachnida</taxon>
        <taxon>Acari</taxon>
        <taxon>Parasitiformes</taxon>
        <taxon>Mesostigmata</taxon>
        <taxon>Gamasina</taxon>
        <taxon>Phytoseioidea</taxon>
        <taxon>Phytoseiidae</taxon>
        <taxon>Typhlodrominae</taxon>
        <taxon>Galendromus</taxon>
    </lineage>
</organism>